<comment type="caution">
    <text evidence="2">The sequence shown here is derived from an EMBL/GenBank/DDBJ whole genome shotgun (WGS) entry which is preliminary data.</text>
</comment>
<dbReference type="RefSeq" id="WP_089987428.1">
    <property type="nucleotide sequence ID" value="NZ_FMVP01000037.1"/>
</dbReference>
<dbReference type="EMBL" id="FOEL01000036">
    <property type="protein sequence ID" value="SER88780.1"/>
    <property type="molecule type" value="Genomic_DNA"/>
</dbReference>
<keyword evidence="1" id="KW-0472">Membrane</keyword>
<keyword evidence="1" id="KW-0812">Transmembrane</keyword>
<accession>A0A1H9SUW2</accession>
<evidence type="ECO:0000313" key="2">
    <source>
        <dbReference type="EMBL" id="SER88780.1"/>
    </source>
</evidence>
<feature type="transmembrane region" description="Helical" evidence="1">
    <location>
        <begin position="58"/>
        <end position="80"/>
    </location>
</feature>
<feature type="transmembrane region" description="Helical" evidence="1">
    <location>
        <begin position="21"/>
        <end position="46"/>
    </location>
</feature>
<evidence type="ECO:0000256" key="1">
    <source>
        <dbReference type="SAM" id="Phobius"/>
    </source>
</evidence>
<sequence length="211" mass="24442">MKWRTKRWLYQYNSRLGEIGPTILVPVIFSLFALLSLVGSLIITWIEVIKGEAFISVGNYVIGLFILHVTILVVGVVFPYKLERMAKHHSSKKIPILKKLQIIKEFLIGRSFILIEQDLEKIEGSLLEEHNFPITEKTIKRYETEIVHICEIIKNKKQVELAMVDHAALRAKEIAKEIAESIERDEDAHIHAIKTREAEIAQEWTEVYLKD</sequence>
<evidence type="ECO:0000313" key="3">
    <source>
        <dbReference type="Proteomes" id="UP000199410"/>
    </source>
</evidence>
<dbReference type="Proteomes" id="UP000199410">
    <property type="component" value="Unassembled WGS sequence"/>
</dbReference>
<gene>
    <name evidence="2" type="ORF">SAMN02787113_04831</name>
</gene>
<protein>
    <submittedName>
        <fullName evidence="2">Uncharacterized protein</fullName>
    </submittedName>
</protein>
<name>A0A1H9SUW2_9BACI</name>
<organism evidence="2 3">
    <name type="scientific">Lysinibacillus fusiformis</name>
    <dbReference type="NCBI Taxonomy" id="28031"/>
    <lineage>
        <taxon>Bacteria</taxon>
        <taxon>Bacillati</taxon>
        <taxon>Bacillota</taxon>
        <taxon>Bacilli</taxon>
        <taxon>Bacillales</taxon>
        <taxon>Bacillaceae</taxon>
        <taxon>Lysinibacillus</taxon>
    </lineage>
</organism>
<reference evidence="2 3" key="1">
    <citation type="submission" date="2016-10" db="EMBL/GenBank/DDBJ databases">
        <authorList>
            <person name="Varghese N."/>
            <person name="Submissions S."/>
        </authorList>
    </citation>
    <scope>NUCLEOTIDE SEQUENCE [LARGE SCALE GENOMIC DNA]</scope>
    <source>
        <strain evidence="2 3">TC-13</strain>
    </source>
</reference>
<dbReference type="AlphaFoldDB" id="A0A1H9SUW2"/>
<proteinExistence type="predicted"/>
<keyword evidence="1" id="KW-1133">Transmembrane helix</keyword>